<evidence type="ECO:0000256" key="1">
    <source>
        <dbReference type="ARBA" id="ARBA00004434"/>
    </source>
</evidence>
<dbReference type="NCBIfam" id="NF003645">
    <property type="entry name" value="PRK05286.1-2"/>
    <property type="match status" value="1"/>
</dbReference>
<dbReference type="NCBIfam" id="TIGR01036">
    <property type="entry name" value="pyrD_sub2"/>
    <property type="match status" value="1"/>
</dbReference>
<dbReference type="CDD" id="cd04738">
    <property type="entry name" value="DHOD_2_like"/>
    <property type="match status" value="1"/>
</dbReference>
<dbReference type="Pfam" id="PF01180">
    <property type="entry name" value="DHO_dh"/>
    <property type="match status" value="1"/>
</dbReference>
<organism evidence="19">
    <name type="scientific">Euglena gracilis</name>
    <dbReference type="NCBI Taxonomy" id="3039"/>
    <lineage>
        <taxon>Eukaryota</taxon>
        <taxon>Discoba</taxon>
        <taxon>Euglenozoa</taxon>
        <taxon>Euglenida</taxon>
        <taxon>Spirocuta</taxon>
        <taxon>Euglenophyceae</taxon>
        <taxon>Euglenales</taxon>
        <taxon>Euglenaceae</taxon>
        <taxon>Euglena</taxon>
    </lineage>
</organism>
<evidence type="ECO:0000256" key="3">
    <source>
        <dbReference type="ARBA" id="ARBA00005359"/>
    </source>
</evidence>
<dbReference type="FunFam" id="3.20.20.70:FF:000066">
    <property type="entry name" value="Dihydroorotate dehydrogenase (quinone), mitochondrial"/>
    <property type="match status" value="1"/>
</dbReference>
<keyword evidence="11" id="KW-1133">Transmembrane helix</keyword>
<evidence type="ECO:0000259" key="18">
    <source>
        <dbReference type="Pfam" id="PF01180"/>
    </source>
</evidence>
<dbReference type="BRENDA" id="1.3.98.1">
    <property type="organism ID" value="2197"/>
</dbReference>
<comment type="catalytic activity">
    <reaction evidence="15 16">
        <text>(S)-dihydroorotate + a quinone = orotate + a quinol</text>
        <dbReference type="Rhea" id="RHEA:30187"/>
        <dbReference type="ChEBI" id="CHEBI:24646"/>
        <dbReference type="ChEBI" id="CHEBI:30839"/>
        <dbReference type="ChEBI" id="CHEBI:30864"/>
        <dbReference type="ChEBI" id="CHEBI:132124"/>
        <dbReference type="EC" id="1.3.5.2"/>
    </reaction>
</comment>
<dbReference type="GO" id="GO:0006207">
    <property type="term" value="P:'de novo' pyrimidine nucleobase biosynthetic process"/>
    <property type="evidence" value="ECO:0007669"/>
    <property type="project" value="InterPro"/>
</dbReference>
<evidence type="ECO:0000313" key="19">
    <source>
        <dbReference type="EMBL" id="BAD12565.1"/>
    </source>
</evidence>
<dbReference type="InterPro" id="IPR005719">
    <property type="entry name" value="Dihydroorotate_DH_2"/>
</dbReference>
<evidence type="ECO:0000256" key="15">
    <source>
        <dbReference type="ARBA" id="ARBA00048639"/>
    </source>
</evidence>
<evidence type="ECO:0000256" key="6">
    <source>
        <dbReference type="ARBA" id="ARBA00022630"/>
    </source>
</evidence>
<comment type="cofactor">
    <cofactor evidence="16">
        <name>FMN</name>
        <dbReference type="ChEBI" id="CHEBI:58210"/>
    </cofactor>
    <text evidence="16">Binds 1 FMN per subunit.</text>
</comment>
<evidence type="ECO:0000256" key="14">
    <source>
        <dbReference type="ARBA" id="ARBA00023136"/>
    </source>
</evidence>
<keyword evidence="14" id="KW-0472">Membrane</keyword>
<evidence type="ECO:0000256" key="2">
    <source>
        <dbReference type="ARBA" id="ARBA00005161"/>
    </source>
</evidence>
<dbReference type="InterPro" id="IPR050074">
    <property type="entry name" value="DHO_dehydrogenase"/>
</dbReference>
<keyword evidence="8" id="KW-0812">Transmembrane</keyword>
<evidence type="ECO:0000256" key="17">
    <source>
        <dbReference type="SAM" id="MobiDB-lite"/>
    </source>
</evidence>
<dbReference type="EC" id="1.3.5.2" evidence="4 16"/>
<keyword evidence="13 16" id="KW-0496">Mitochondrion</keyword>
<evidence type="ECO:0000256" key="13">
    <source>
        <dbReference type="ARBA" id="ARBA00023128"/>
    </source>
</evidence>
<feature type="domain" description="Dihydroorotate dehydrogenase catalytic" evidence="18">
    <location>
        <begin position="98"/>
        <end position="405"/>
    </location>
</feature>
<evidence type="ECO:0000256" key="10">
    <source>
        <dbReference type="ARBA" id="ARBA00022946"/>
    </source>
</evidence>
<dbReference type="PROSITE" id="PS00911">
    <property type="entry name" value="DHODEHASE_1"/>
    <property type="match status" value="1"/>
</dbReference>
<proteinExistence type="evidence at transcript level"/>
<dbReference type="PROSITE" id="PS00912">
    <property type="entry name" value="DHODEHASE_2"/>
    <property type="match status" value="1"/>
</dbReference>
<dbReference type="GO" id="GO:0106430">
    <property type="term" value="F:dihydroorotate dehydrogenase (quinone) activity"/>
    <property type="evidence" value="ECO:0007669"/>
    <property type="project" value="UniProtKB-EC"/>
</dbReference>
<sequence>MSVFRNHARRQAAKAVRSFSTSQMPRPRRQIVGAVAVGGAFLCWANPELFWGSFAVVADNVAMPLVRLLEAEAAHDCAIRAASWGLVPRDVHPDPADLEMEVWGLKFSNPLGLAAGFDKHGEAVDALLGTGFGFVEIGTVTPLPQPGNPSPRMFRLEQDRAIINRYGFNSQGLAAVRKRLEARQHRPAPRGGLVGVNVGKNKLQEDAAADYSKGLRELGPYADYLVINVSSPNTPGLRNLQKRSAMADLIKASMVARDEVVRDADGRRAAAGKSAAPLPLLIKIAPDLTAEEKQDIAEVVMETKIDGLIVSNTTVSRPASLLSPHKGQTGGLSGAPLREMSTQAIRDMYALTRGTVPIVGVGGVATGEDVLEKLKAGASLVQMYSMLVYDGPGAPPRVKKGLLQALRREHFGSARSAVGADHRGQPWAPSPTPSS</sequence>
<comment type="pathway">
    <text evidence="2 16">Pyrimidine metabolism; UMP biosynthesis via de novo pathway; orotate from (S)-dihydroorotate (quinone route): step 1/1.</text>
</comment>
<reference evidence="19" key="1">
    <citation type="journal article" date="2005" name="J. Mol. Evol.">
        <title>The origin of dihydroorotate dehydrogenase genes of kinetoplastids, with special reference to their biological significance and adaptation to anaerobic, parasitic conditions.</title>
        <authorList>
            <person name="Annoura T."/>
            <person name="Nara T."/>
            <person name="Makiuchi T."/>
            <person name="Hashimoto T."/>
            <person name="Aoki T."/>
        </authorList>
    </citation>
    <scope>NUCLEOTIDE SEQUENCE</scope>
    <source>
        <strain evidence="19">Z</strain>
    </source>
</reference>
<keyword evidence="12 16" id="KW-0560">Oxidoreductase</keyword>
<keyword evidence="9 16" id="KW-0999">Mitochondrion inner membrane</keyword>
<evidence type="ECO:0000256" key="8">
    <source>
        <dbReference type="ARBA" id="ARBA00022692"/>
    </source>
</evidence>
<dbReference type="EMBL" id="AB120414">
    <property type="protein sequence ID" value="BAD12565.1"/>
    <property type="molecule type" value="mRNA"/>
</dbReference>
<evidence type="ECO:0000256" key="7">
    <source>
        <dbReference type="ARBA" id="ARBA00022643"/>
    </source>
</evidence>
<dbReference type="UniPathway" id="UPA00070">
    <property type="reaction ID" value="UER00946"/>
</dbReference>
<dbReference type="PANTHER" id="PTHR48109:SF4">
    <property type="entry name" value="DIHYDROOROTATE DEHYDROGENASE (QUINONE), MITOCHONDRIAL"/>
    <property type="match status" value="1"/>
</dbReference>
<dbReference type="GO" id="GO:0005743">
    <property type="term" value="C:mitochondrial inner membrane"/>
    <property type="evidence" value="ECO:0007669"/>
    <property type="project" value="UniProtKB-SubCell"/>
</dbReference>
<comment type="subcellular location">
    <subcellularLocation>
        <location evidence="1 16">Mitochondrion inner membrane</location>
        <topology evidence="1 16">Single-pass membrane protein</topology>
    </subcellularLocation>
</comment>
<dbReference type="SUPFAM" id="SSF51395">
    <property type="entry name" value="FMN-linked oxidoreductases"/>
    <property type="match status" value="1"/>
</dbReference>
<dbReference type="InterPro" id="IPR001295">
    <property type="entry name" value="Dihydroorotate_DH_CS"/>
</dbReference>
<dbReference type="HAMAP" id="MF_00225">
    <property type="entry name" value="DHO_dh_type2"/>
    <property type="match status" value="1"/>
</dbReference>
<gene>
    <name evidence="19" type="primary">DHOD</name>
</gene>
<protein>
    <recommendedName>
        <fullName evidence="5 16">Dihydroorotate dehydrogenase (quinone), mitochondrial</fullName>
        <shortName evidence="16">DHOdehase</shortName>
        <ecNumber evidence="4 16">1.3.5.2</ecNumber>
    </recommendedName>
</protein>
<dbReference type="PANTHER" id="PTHR48109">
    <property type="entry name" value="DIHYDROOROTATE DEHYDROGENASE (QUINONE), MITOCHONDRIAL-RELATED"/>
    <property type="match status" value="1"/>
</dbReference>
<dbReference type="InterPro" id="IPR005720">
    <property type="entry name" value="Dihydroorotate_DH_cat"/>
</dbReference>
<keyword evidence="10" id="KW-0809">Transit peptide</keyword>
<dbReference type="InterPro" id="IPR013785">
    <property type="entry name" value="Aldolase_TIM"/>
</dbReference>
<dbReference type="Gene3D" id="3.20.20.70">
    <property type="entry name" value="Aldolase class I"/>
    <property type="match status" value="1"/>
</dbReference>
<evidence type="ECO:0000256" key="9">
    <source>
        <dbReference type="ARBA" id="ARBA00022792"/>
    </source>
</evidence>
<evidence type="ECO:0000256" key="12">
    <source>
        <dbReference type="ARBA" id="ARBA00023002"/>
    </source>
</evidence>
<evidence type="ECO:0000256" key="4">
    <source>
        <dbReference type="ARBA" id="ARBA00012791"/>
    </source>
</evidence>
<accession>Q75XR0</accession>
<keyword evidence="6 16" id="KW-0285">Flavoprotein</keyword>
<comment type="similarity">
    <text evidence="3 16">Belongs to the dihydroorotate dehydrogenase family. Type 2 subfamily.</text>
</comment>
<dbReference type="AlphaFoldDB" id="Q75XR0"/>
<evidence type="ECO:0000256" key="16">
    <source>
        <dbReference type="RuleBase" id="RU361255"/>
    </source>
</evidence>
<dbReference type="GO" id="GO:0044205">
    <property type="term" value="P:'de novo' UMP biosynthetic process"/>
    <property type="evidence" value="ECO:0007669"/>
    <property type="project" value="UniProtKB-UniPathway"/>
</dbReference>
<keyword evidence="7 16" id="KW-0288">FMN</keyword>
<evidence type="ECO:0000256" key="5">
    <source>
        <dbReference type="ARBA" id="ARBA00017599"/>
    </source>
</evidence>
<feature type="region of interest" description="Disordered" evidence="17">
    <location>
        <begin position="413"/>
        <end position="435"/>
    </location>
</feature>
<evidence type="ECO:0000256" key="11">
    <source>
        <dbReference type="ARBA" id="ARBA00022989"/>
    </source>
</evidence>
<dbReference type="NCBIfam" id="NF003652">
    <property type="entry name" value="PRK05286.2-5"/>
    <property type="match status" value="1"/>
</dbReference>
<name>Q75XR0_EUGGR</name>